<reference evidence="3 4" key="1">
    <citation type="submission" date="2016-09" db="EMBL/GenBank/DDBJ databases">
        <title>Extensive genetic diversity and differential bi-allelic expression allows diatom success in the polar Southern Ocean.</title>
        <authorList>
            <consortium name="DOE Joint Genome Institute"/>
            <person name="Mock T."/>
            <person name="Otillar R.P."/>
            <person name="Strauss J."/>
            <person name="Dupont C."/>
            <person name="Frickenhaus S."/>
            <person name="Maumus F."/>
            <person name="Mcmullan M."/>
            <person name="Sanges R."/>
            <person name="Schmutz J."/>
            <person name="Toseland A."/>
            <person name="Valas R."/>
            <person name="Veluchamy A."/>
            <person name="Ward B.J."/>
            <person name="Allen A."/>
            <person name="Barry K."/>
            <person name="Falciatore A."/>
            <person name="Ferrante M."/>
            <person name="Fortunato A.E."/>
            <person name="Gloeckner G."/>
            <person name="Gruber A."/>
            <person name="Hipkin R."/>
            <person name="Janech M."/>
            <person name="Kroth P."/>
            <person name="Leese F."/>
            <person name="Lindquist E."/>
            <person name="Lyon B.R."/>
            <person name="Martin J."/>
            <person name="Mayer C."/>
            <person name="Parker M."/>
            <person name="Quesneville H."/>
            <person name="Raymond J."/>
            <person name="Uhlig C."/>
            <person name="Valentin K.U."/>
            <person name="Worden A.Z."/>
            <person name="Armbrust E.V."/>
            <person name="Bowler C."/>
            <person name="Green B."/>
            <person name="Moulton V."/>
            <person name="Van Oosterhout C."/>
            <person name="Grigoriev I."/>
        </authorList>
    </citation>
    <scope>NUCLEOTIDE SEQUENCE [LARGE SCALE GENOMIC DNA]</scope>
    <source>
        <strain evidence="3 4">CCMP1102</strain>
    </source>
</reference>
<organism evidence="3 4">
    <name type="scientific">Fragilariopsis cylindrus CCMP1102</name>
    <dbReference type="NCBI Taxonomy" id="635003"/>
    <lineage>
        <taxon>Eukaryota</taxon>
        <taxon>Sar</taxon>
        <taxon>Stramenopiles</taxon>
        <taxon>Ochrophyta</taxon>
        <taxon>Bacillariophyta</taxon>
        <taxon>Bacillariophyceae</taxon>
        <taxon>Bacillariophycidae</taxon>
        <taxon>Bacillariales</taxon>
        <taxon>Bacillariaceae</taxon>
        <taxon>Fragilariopsis</taxon>
    </lineage>
</organism>
<name>A0A1E7ET96_9STRA</name>
<dbReference type="Proteomes" id="UP000095751">
    <property type="component" value="Unassembled WGS sequence"/>
</dbReference>
<evidence type="ECO:0000313" key="4">
    <source>
        <dbReference type="Proteomes" id="UP000095751"/>
    </source>
</evidence>
<feature type="region of interest" description="Disordered" evidence="1">
    <location>
        <begin position="89"/>
        <end position="109"/>
    </location>
</feature>
<keyword evidence="4" id="KW-1185">Reference proteome</keyword>
<dbReference type="PANTHER" id="PTHR36974">
    <property type="entry name" value="MEMBRANE PROTEIN-RELATED"/>
    <property type="match status" value="1"/>
</dbReference>
<accession>A0A1E7ET96</accession>
<feature type="transmembrane region" description="Helical" evidence="2">
    <location>
        <begin position="162"/>
        <end position="184"/>
    </location>
</feature>
<keyword evidence="2" id="KW-0472">Membrane</keyword>
<dbReference type="EMBL" id="KV784377">
    <property type="protein sequence ID" value="OEU09089.1"/>
    <property type="molecule type" value="Genomic_DNA"/>
</dbReference>
<evidence type="ECO:0000256" key="2">
    <source>
        <dbReference type="SAM" id="Phobius"/>
    </source>
</evidence>
<feature type="transmembrane region" description="Helical" evidence="2">
    <location>
        <begin position="222"/>
        <end position="243"/>
    </location>
</feature>
<feature type="transmembrane region" description="Helical" evidence="2">
    <location>
        <begin position="291"/>
        <end position="309"/>
    </location>
</feature>
<keyword evidence="2" id="KW-1133">Transmembrane helix</keyword>
<dbReference type="PANTHER" id="PTHR36974:SF1">
    <property type="entry name" value="DOXX FAMILY MEMBRANE PROTEIN"/>
    <property type="match status" value="1"/>
</dbReference>
<dbReference type="KEGG" id="fcy:FRACYDRAFT_271545"/>
<gene>
    <name evidence="3" type="ORF">FRACYDRAFT_271545</name>
</gene>
<protein>
    <submittedName>
        <fullName evidence="3">Uncharacterized protein</fullName>
    </submittedName>
</protein>
<sequence length="313" mass="34064">MALLTKMASSLMVNKVTFFVVFVIVITTNDYITNCNAFQLRMPSSSSSSINHPSLVSTKFQRSSTNIAVGSSVVITGTVAQSSMTSSSTSRLFATPTPTPTPSIKTNDDLKDPRTLISSQDAQTQQIAFVSICIGILGGSFLFLEVYNYLELLLPAWAFNPFYTILPYILSSAFIAAGISHFALEDTFTSFVPPKGSWGGLFIVPAPFSEQLNLTYAQYHSYWTGLAEILVGTSLILTTSGVLGEQFNNPTIPAGLMYLLTLIVTPANIYMYTHNPVVPRIPPLPYPYGHVGRGVLQMALLAVFSKLTIHSMM</sequence>
<evidence type="ECO:0000256" key="1">
    <source>
        <dbReference type="SAM" id="MobiDB-lite"/>
    </source>
</evidence>
<keyword evidence="2" id="KW-0812">Transmembrane</keyword>
<evidence type="ECO:0000313" key="3">
    <source>
        <dbReference type="EMBL" id="OEU09089.1"/>
    </source>
</evidence>
<feature type="transmembrane region" description="Helical" evidence="2">
    <location>
        <begin position="127"/>
        <end position="150"/>
    </location>
</feature>
<feature type="transmembrane region" description="Helical" evidence="2">
    <location>
        <begin position="255"/>
        <end position="271"/>
    </location>
</feature>
<proteinExistence type="predicted"/>
<dbReference type="OrthoDB" id="533393at2759"/>
<dbReference type="AlphaFoldDB" id="A0A1E7ET96"/>
<dbReference type="InParanoid" id="A0A1E7ET96"/>